<dbReference type="InterPro" id="IPR001806">
    <property type="entry name" value="Small_GTPase"/>
</dbReference>
<evidence type="ECO:0000256" key="9">
    <source>
        <dbReference type="ARBA" id="ARBA00023289"/>
    </source>
</evidence>
<keyword evidence="8" id="KW-0449">Lipoprotein</keyword>
<dbReference type="PROSITE" id="PS51419">
    <property type="entry name" value="RAB"/>
    <property type="match status" value="1"/>
</dbReference>
<dbReference type="STRING" id="741276.A0A2S5B0L2"/>
<keyword evidence="4" id="KW-0488">Methylation</keyword>
<comment type="similarity">
    <text evidence="2">Belongs to the small GTPase superfamily. Rho family.</text>
</comment>
<dbReference type="NCBIfam" id="TIGR00231">
    <property type="entry name" value="small_GTP"/>
    <property type="match status" value="1"/>
</dbReference>
<dbReference type="Pfam" id="PF00071">
    <property type="entry name" value="Ras"/>
    <property type="match status" value="1"/>
</dbReference>
<dbReference type="GO" id="GO:0003925">
    <property type="term" value="F:G protein activity"/>
    <property type="evidence" value="ECO:0007669"/>
    <property type="project" value="UniProtKB-EC"/>
</dbReference>
<evidence type="ECO:0000256" key="5">
    <source>
        <dbReference type="ARBA" id="ARBA00022741"/>
    </source>
</evidence>
<evidence type="ECO:0000256" key="8">
    <source>
        <dbReference type="ARBA" id="ARBA00023288"/>
    </source>
</evidence>
<dbReference type="EC" id="3.6.5.2" evidence="10"/>
<dbReference type="SMART" id="SM00176">
    <property type="entry name" value="RAN"/>
    <property type="match status" value="1"/>
</dbReference>
<dbReference type="InterPro" id="IPR005225">
    <property type="entry name" value="Small_GTP-bd"/>
</dbReference>
<evidence type="ECO:0000313" key="11">
    <source>
        <dbReference type="Proteomes" id="UP000237144"/>
    </source>
</evidence>
<accession>A0A2S5B0L2</accession>
<dbReference type="GO" id="GO:0007264">
    <property type="term" value="P:small GTPase-mediated signal transduction"/>
    <property type="evidence" value="ECO:0007669"/>
    <property type="project" value="InterPro"/>
</dbReference>
<evidence type="ECO:0000256" key="3">
    <source>
        <dbReference type="ARBA" id="ARBA00022475"/>
    </source>
</evidence>
<dbReference type="SMART" id="SM00174">
    <property type="entry name" value="RHO"/>
    <property type="match status" value="1"/>
</dbReference>
<gene>
    <name evidence="10" type="ORF">BMF94_6794</name>
</gene>
<organism evidence="10 11">
    <name type="scientific">Rhodotorula taiwanensis</name>
    <dbReference type="NCBI Taxonomy" id="741276"/>
    <lineage>
        <taxon>Eukaryota</taxon>
        <taxon>Fungi</taxon>
        <taxon>Dikarya</taxon>
        <taxon>Basidiomycota</taxon>
        <taxon>Pucciniomycotina</taxon>
        <taxon>Microbotryomycetes</taxon>
        <taxon>Sporidiobolales</taxon>
        <taxon>Sporidiobolaceae</taxon>
        <taxon>Rhodotorula</taxon>
    </lineage>
</organism>
<name>A0A2S5B0L2_9BASI</name>
<dbReference type="Proteomes" id="UP000237144">
    <property type="component" value="Unassembled WGS sequence"/>
</dbReference>
<dbReference type="FunFam" id="3.40.50.300:FF:000983">
    <property type="entry name" value="Rho family GTPase"/>
    <property type="match status" value="1"/>
</dbReference>
<keyword evidence="9" id="KW-0636">Prenylation</keyword>
<keyword evidence="10" id="KW-0378">Hydrolase</keyword>
<dbReference type="PRINTS" id="PR00449">
    <property type="entry name" value="RASTRNSFRMNG"/>
</dbReference>
<dbReference type="EMBL" id="PJQD01000140">
    <property type="protein sequence ID" value="POY70211.1"/>
    <property type="molecule type" value="Genomic_DNA"/>
</dbReference>
<dbReference type="SMART" id="SM00175">
    <property type="entry name" value="RAB"/>
    <property type="match status" value="1"/>
</dbReference>
<dbReference type="GO" id="GO:0005886">
    <property type="term" value="C:plasma membrane"/>
    <property type="evidence" value="ECO:0007669"/>
    <property type="project" value="UniProtKB-SubCell"/>
</dbReference>
<sequence>MSAYDDAPVMPVSRPDCKVKLTCVGDGGVGKTCLLIVFSQRRFPTDYIPTVFENYVLNKPFDGKVVEFALWDTAGQEEYDRLRPLSYPETDVLLICFCVDYPVSLENVEDKWYPEVAHFCEGVPIILVATKIDLRKDENAISLLRAQGRHPVTTEEGAAAARRIGARYAEVSAMTGVGVEEVFDQALREAMKGSSSLIGRSMKKRKGKCAIL</sequence>
<dbReference type="SMART" id="SM00173">
    <property type="entry name" value="RAS"/>
    <property type="match status" value="1"/>
</dbReference>
<keyword evidence="3" id="KW-1003">Cell membrane</keyword>
<dbReference type="PROSITE" id="PS51420">
    <property type="entry name" value="RHO"/>
    <property type="match status" value="1"/>
</dbReference>
<keyword evidence="7" id="KW-0472">Membrane</keyword>
<evidence type="ECO:0000256" key="7">
    <source>
        <dbReference type="ARBA" id="ARBA00023136"/>
    </source>
</evidence>
<evidence type="ECO:0000256" key="2">
    <source>
        <dbReference type="ARBA" id="ARBA00010142"/>
    </source>
</evidence>
<dbReference type="PANTHER" id="PTHR24072">
    <property type="entry name" value="RHO FAMILY GTPASE"/>
    <property type="match status" value="1"/>
</dbReference>
<protein>
    <submittedName>
        <fullName evidence="10">Putative Small monomeric GTPase</fullName>
        <ecNumber evidence="10">3.6.5.2</ecNumber>
    </submittedName>
</protein>
<dbReference type="GO" id="GO:0005525">
    <property type="term" value="F:GTP binding"/>
    <property type="evidence" value="ECO:0007669"/>
    <property type="project" value="UniProtKB-KW"/>
</dbReference>
<dbReference type="InterPro" id="IPR003578">
    <property type="entry name" value="Small_GTPase_Rho"/>
</dbReference>
<proteinExistence type="inferred from homology"/>
<comment type="subcellular location">
    <subcellularLocation>
        <location evidence="1">Cell membrane</location>
        <topology evidence="1">Lipid-anchor</topology>
        <orientation evidence="1">Cytoplasmic side</orientation>
    </subcellularLocation>
</comment>
<dbReference type="AlphaFoldDB" id="A0A2S5B0L2"/>
<dbReference type="Gene3D" id="3.40.50.300">
    <property type="entry name" value="P-loop containing nucleotide triphosphate hydrolases"/>
    <property type="match status" value="1"/>
</dbReference>
<evidence type="ECO:0000256" key="6">
    <source>
        <dbReference type="ARBA" id="ARBA00023134"/>
    </source>
</evidence>
<evidence type="ECO:0000256" key="4">
    <source>
        <dbReference type="ARBA" id="ARBA00022481"/>
    </source>
</evidence>
<dbReference type="PROSITE" id="PS51421">
    <property type="entry name" value="RAS"/>
    <property type="match status" value="1"/>
</dbReference>
<comment type="caution">
    <text evidence="10">The sequence shown here is derived from an EMBL/GenBank/DDBJ whole genome shotgun (WGS) entry which is preliminary data.</text>
</comment>
<keyword evidence="11" id="KW-1185">Reference proteome</keyword>
<dbReference type="OrthoDB" id="8830751at2759"/>
<dbReference type="SUPFAM" id="SSF52540">
    <property type="entry name" value="P-loop containing nucleoside triphosphate hydrolases"/>
    <property type="match status" value="1"/>
</dbReference>
<keyword evidence="6" id="KW-0342">GTP-binding</keyword>
<evidence type="ECO:0000256" key="1">
    <source>
        <dbReference type="ARBA" id="ARBA00004342"/>
    </source>
</evidence>
<reference evidence="10 11" key="1">
    <citation type="journal article" date="2018" name="Front. Microbiol.">
        <title>Prospects for Fungal Bioremediation of Acidic Radioactive Waste Sites: Characterization and Genome Sequence of Rhodotorula taiwanensis MD1149.</title>
        <authorList>
            <person name="Tkavc R."/>
            <person name="Matrosova V.Y."/>
            <person name="Grichenko O.E."/>
            <person name="Gostincar C."/>
            <person name="Volpe R.P."/>
            <person name="Klimenkova P."/>
            <person name="Gaidamakova E.K."/>
            <person name="Zhou C.E."/>
            <person name="Stewart B.J."/>
            <person name="Lyman M.G."/>
            <person name="Malfatti S.A."/>
            <person name="Rubinfeld B."/>
            <person name="Courtot M."/>
            <person name="Singh J."/>
            <person name="Dalgard C.L."/>
            <person name="Hamilton T."/>
            <person name="Frey K.G."/>
            <person name="Gunde-Cimerman N."/>
            <person name="Dugan L."/>
            <person name="Daly M.J."/>
        </authorList>
    </citation>
    <scope>NUCLEOTIDE SEQUENCE [LARGE SCALE GENOMIC DNA]</scope>
    <source>
        <strain evidence="10 11">MD1149</strain>
    </source>
</reference>
<evidence type="ECO:0000313" key="10">
    <source>
        <dbReference type="EMBL" id="POY70211.1"/>
    </source>
</evidence>
<keyword evidence="5" id="KW-0547">Nucleotide-binding</keyword>
<dbReference type="InterPro" id="IPR027417">
    <property type="entry name" value="P-loop_NTPase"/>
</dbReference>